<evidence type="ECO:0000313" key="3">
    <source>
        <dbReference type="EMBL" id="CDO96589.1"/>
    </source>
</evidence>
<evidence type="ECO:0000313" key="4">
    <source>
        <dbReference type="Proteomes" id="UP000031516"/>
    </source>
</evidence>
<dbReference type="InterPro" id="IPR038175">
    <property type="entry name" value="CBM21_dom_sf"/>
</dbReference>
<evidence type="ECO:0000259" key="2">
    <source>
        <dbReference type="PROSITE" id="PS51159"/>
    </source>
</evidence>
<dbReference type="GO" id="GO:0005979">
    <property type="term" value="P:regulation of glycogen biosynthetic process"/>
    <property type="evidence" value="ECO:0007669"/>
    <property type="project" value="TreeGrafter"/>
</dbReference>
<dbReference type="Gene3D" id="2.60.40.2440">
    <property type="entry name" value="Carbohydrate binding type-21 domain"/>
    <property type="match status" value="1"/>
</dbReference>
<dbReference type="Proteomes" id="UP000031516">
    <property type="component" value="Unassembled WGS sequence"/>
</dbReference>
<dbReference type="Pfam" id="PF03370">
    <property type="entry name" value="CBM_21"/>
    <property type="match status" value="1"/>
</dbReference>
<dbReference type="AlphaFoldDB" id="A0A0A8LDS0"/>
<reference evidence="3 4" key="1">
    <citation type="submission" date="2014-03" db="EMBL/GenBank/DDBJ databases">
        <title>The genome of Kluyveromyces dobzhanskii.</title>
        <authorList>
            <person name="Nystedt B."/>
            <person name="Astrom S."/>
        </authorList>
    </citation>
    <scope>NUCLEOTIDE SEQUENCE [LARGE SCALE GENOMIC DNA]</scope>
    <source>
        <strain evidence="3 4">CBS 2104</strain>
    </source>
</reference>
<dbReference type="OrthoDB" id="1881at2759"/>
<sequence length="491" mass="55997">MYQRDAVQDAQNGKFSSLKYLRKPQRITNQVESKTMNDVLKRNTDLNKSNVVVDESLQNFDRKEQSAALEDLTTQIEDSLNFKDNTDPLKKDTWEGERDPSFRTEEYFPLTTAGTSVGEEISALNNGTIYNDDYRGEEQEGEGEEDYDDEPEDRYLHSRRVGAISKPPSILLSRSKSLPTTPFEGRLTEGEMPPVFKRSKSVHFAQSEKFEVKYFREDESPLFLRNEPGLCGTKSGELRKSRRHKNRGTDFKNNGSDDDLVLGMKRPKKLLTLVNGNLILVEQYPTFLKLNLFGMMGNQIHTFANETHNSAVTNGFSDWNSLYRDEGPSPWGGISQKTKNKNNITTNQAQNESNSNKNSSSDDDPKNGSKSGSFICHLQDLRLDNQGHMLIGNVFVRNISYEKRVTVRYTLDSWKSQQDVESVWISNQRDLKIGEGAVDIDVFQFAIDLGEINTIEHFEICILYQAREGSCWADHWDNNSGRNYKVSVRAS</sequence>
<feature type="compositionally biased region" description="Low complexity" evidence="1">
    <location>
        <begin position="346"/>
        <end position="359"/>
    </location>
</feature>
<name>A0A0A8LDS0_9SACH</name>
<dbReference type="InterPro" id="IPR050782">
    <property type="entry name" value="PP1_regulatory_subunit_3"/>
</dbReference>
<dbReference type="InterPro" id="IPR005036">
    <property type="entry name" value="CBM21_dom"/>
</dbReference>
<feature type="domain" description="CBM21" evidence="2">
    <location>
        <begin position="367"/>
        <end position="487"/>
    </location>
</feature>
<accession>A0A0A8LDS0</accession>
<proteinExistence type="predicted"/>
<dbReference type="PANTHER" id="PTHR12307:SF36">
    <property type="entry name" value="GLYCOGEN-BINDING SUBUNIT 76A"/>
    <property type="match status" value="1"/>
</dbReference>
<dbReference type="GO" id="GO:2001069">
    <property type="term" value="F:glycogen binding"/>
    <property type="evidence" value="ECO:0007669"/>
    <property type="project" value="TreeGrafter"/>
</dbReference>
<protein>
    <submittedName>
        <fullName evidence="3">WGS project CCBQ000000000 data, contig 00058</fullName>
    </submittedName>
</protein>
<organism evidence="3 4">
    <name type="scientific">Kluyveromyces dobzhanskii CBS 2104</name>
    <dbReference type="NCBI Taxonomy" id="1427455"/>
    <lineage>
        <taxon>Eukaryota</taxon>
        <taxon>Fungi</taxon>
        <taxon>Dikarya</taxon>
        <taxon>Ascomycota</taxon>
        <taxon>Saccharomycotina</taxon>
        <taxon>Saccharomycetes</taxon>
        <taxon>Saccharomycetales</taxon>
        <taxon>Saccharomycetaceae</taxon>
        <taxon>Kluyveromyces</taxon>
    </lineage>
</organism>
<dbReference type="GO" id="GO:0000164">
    <property type="term" value="C:protein phosphatase type 1 complex"/>
    <property type="evidence" value="ECO:0007669"/>
    <property type="project" value="TreeGrafter"/>
</dbReference>
<evidence type="ECO:0000256" key="1">
    <source>
        <dbReference type="SAM" id="MobiDB-lite"/>
    </source>
</evidence>
<feature type="compositionally biased region" description="Acidic residues" evidence="1">
    <location>
        <begin position="139"/>
        <end position="152"/>
    </location>
</feature>
<feature type="region of interest" description="Disordered" evidence="1">
    <location>
        <begin position="128"/>
        <end position="153"/>
    </location>
</feature>
<dbReference type="EMBL" id="CCBQ010000047">
    <property type="protein sequence ID" value="CDO96589.1"/>
    <property type="molecule type" value="Genomic_DNA"/>
</dbReference>
<dbReference type="PROSITE" id="PS51159">
    <property type="entry name" value="CBM21"/>
    <property type="match status" value="1"/>
</dbReference>
<keyword evidence="4" id="KW-1185">Reference proteome</keyword>
<comment type="caution">
    <text evidence="3">The sequence shown here is derived from an EMBL/GenBank/DDBJ whole genome shotgun (WGS) entry which is preliminary data.</text>
</comment>
<gene>
    <name evidence="3" type="ORF">KLDO_g4786</name>
</gene>
<feature type="region of interest" description="Disordered" evidence="1">
    <location>
        <begin position="234"/>
        <end position="257"/>
    </location>
</feature>
<dbReference type="PANTHER" id="PTHR12307">
    <property type="entry name" value="PROTEIN PHOSPHATASE 1 REGULATORY SUBUNIT"/>
    <property type="match status" value="1"/>
</dbReference>
<dbReference type="GO" id="GO:0008157">
    <property type="term" value="F:protein phosphatase 1 binding"/>
    <property type="evidence" value="ECO:0007669"/>
    <property type="project" value="TreeGrafter"/>
</dbReference>
<feature type="region of interest" description="Disordered" evidence="1">
    <location>
        <begin position="346"/>
        <end position="369"/>
    </location>
</feature>
<feature type="region of interest" description="Disordered" evidence="1">
    <location>
        <begin position="172"/>
        <end position="191"/>
    </location>
</feature>